<dbReference type="Proteomes" id="UP000887159">
    <property type="component" value="Unassembled WGS sequence"/>
</dbReference>
<gene>
    <name evidence="1" type="ORF">TNCV_4288101</name>
</gene>
<proteinExistence type="predicted"/>
<evidence type="ECO:0000313" key="2">
    <source>
        <dbReference type="Proteomes" id="UP000887159"/>
    </source>
</evidence>
<sequence length="102" mass="11768">MLKVIHYHTNKLTEYVGDTRMTWNRIGLIAGLQMPYFQALGQRSREKNNNTLICITPMYELWRNLIVRSHAQLNRASRSLFGLAFLKSTTLVTTQPSVHSFG</sequence>
<dbReference type="AlphaFoldDB" id="A0A8X6S6T1"/>
<keyword evidence="2" id="KW-1185">Reference proteome</keyword>
<evidence type="ECO:0000313" key="1">
    <source>
        <dbReference type="EMBL" id="GFY07874.1"/>
    </source>
</evidence>
<reference evidence="1" key="1">
    <citation type="submission" date="2020-08" db="EMBL/GenBank/DDBJ databases">
        <title>Multicomponent nature underlies the extraordinary mechanical properties of spider dragline silk.</title>
        <authorList>
            <person name="Kono N."/>
            <person name="Nakamura H."/>
            <person name="Mori M."/>
            <person name="Yoshida Y."/>
            <person name="Ohtoshi R."/>
            <person name="Malay A.D."/>
            <person name="Moran D.A.P."/>
            <person name="Tomita M."/>
            <person name="Numata K."/>
            <person name="Arakawa K."/>
        </authorList>
    </citation>
    <scope>NUCLEOTIDE SEQUENCE</scope>
</reference>
<name>A0A8X6S6T1_TRICX</name>
<comment type="caution">
    <text evidence="1">The sequence shown here is derived from an EMBL/GenBank/DDBJ whole genome shotgun (WGS) entry which is preliminary data.</text>
</comment>
<accession>A0A8X6S6T1</accession>
<protein>
    <submittedName>
        <fullName evidence="1">Uncharacterized protein</fullName>
    </submittedName>
</protein>
<organism evidence="1 2">
    <name type="scientific">Trichonephila clavipes</name>
    <name type="common">Golden silk orbweaver</name>
    <name type="synonym">Nephila clavipes</name>
    <dbReference type="NCBI Taxonomy" id="2585209"/>
    <lineage>
        <taxon>Eukaryota</taxon>
        <taxon>Metazoa</taxon>
        <taxon>Ecdysozoa</taxon>
        <taxon>Arthropoda</taxon>
        <taxon>Chelicerata</taxon>
        <taxon>Arachnida</taxon>
        <taxon>Araneae</taxon>
        <taxon>Araneomorphae</taxon>
        <taxon>Entelegynae</taxon>
        <taxon>Araneoidea</taxon>
        <taxon>Nephilidae</taxon>
        <taxon>Trichonephila</taxon>
    </lineage>
</organism>
<dbReference type="EMBL" id="BMAU01021278">
    <property type="protein sequence ID" value="GFY07874.1"/>
    <property type="molecule type" value="Genomic_DNA"/>
</dbReference>